<protein>
    <submittedName>
        <fullName evidence="1">Uncharacterized protein</fullName>
    </submittedName>
</protein>
<comment type="caution">
    <text evidence="1">The sequence shown here is derived from an EMBL/GenBank/DDBJ whole genome shotgun (WGS) entry which is preliminary data.</text>
</comment>
<dbReference type="Proteomes" id="UP000004810">
    <property type="component" value="Unassembled WGS sequence"/>
</dbReference>
<dbReference type="EMBL" id="ADBV01006824">
    <property type="protein sequence ID" value="EJW78228.1"/>
    <property type="molecule type" value="Genomic_DNA"/>
</dbReference>
<gene>
    <name evidence="1" type="ORF">WUBG_10865</name>
</gene>
<name>J9E7V8_WUCBA</name>
<organism evidence="1 2">
    <name type="scientific">Wuchereria bancrofti</name>
    <dbReference type="NCBI Taxonomy" id="6293"/>
    <lineage>
        <taxon>Eukaryota</taxon>
        <taxon>Metazoa</taxon>
        <taxon>Ecdysozoa</taxon>
        <taxon>Nematoda</taxon>
        <taxon>Chromadorea</taxon>
        <taxon>Rhabditida</taxon>
        <taxon>Spirurina</taxon>
        <taxon>Spiruromorpha</taxon>
        <taxon>Filarioidea</taxon>
        <taxon>Onchocercidae</taxon>
        <taxon>Wuchereria</taxon>
    </lineage>
</organism>
<evidence type="ECO:0000313" key="2">
    <source>
        <dbReference type="Proteomes" id="UP000004810"/>
    </source>
</evidence>
<accession>J9E7V8</accession>
<proteinExistence type="predicted"/>
<evidence type="ECO:0000313" key="1">
    <source>
        <dbReference type="EMBL" id="EJW78228.1"/>
    </source>
</evidence>
<dbReference type="AlphaFoldDB" id="J9E7V8"/>
<sequence>MSTEVATTKKYEWIASISFNILERWNCEEIFDQNTTSIKNDFAILLKVLDNQKEINEISLNQISPNKWITNVRYSYELLSVNYEVYIDSWRNVSVQWKKPSFKL</sequence>
<reference evidence="2" key="1">
    <citation type="submission" date="2012-08" db="EMBL/GenBank/DDBJ databases">
        <title>The Genome Sequence of Wuchereria bancrofti.</title>
        <authorList>
            <person name="Nutman T.B."/>
            <person name="Fink D.L."/>
            <person name="Russ C."/>
            <person name="Young S."/>
            <person name="Zeng Q."/>
            <person name="Koehrsen M."/>
            <person name="Alvarado L."/>
            <person name="Berlin A."/>
            <person name="Chapman S.B."/>
            <person name="Chen Z."/>
            <person name="Freedman E."/>
            <person name="Gellesch M."/>
            <person name="Goldberg J."/>
            <person name="Griggs A."/>
            <person name="Gujja S."/>
            <person name="Heilman E.R."/>
            <person name="Heiman D."/>
            <person name="Hepburn T."/>
            <person name="Howarth C."/>
            <person name="Jen D."/>
            <person name="Larson L."/>
            <person name="Lewis B."/>
            <person name="Mehta T."/>
            <person name="Park D."/>
            <person name="Pearson M."/>
            <person name="Roberts A."/>
            <person name="Saif S."/>
            <person name="Shea T."/>
            <person name="Shenoy N."/>
            <person name="Sisk P."/>
            <person name="Stolte C."/>
            <person name="Sykes S."/>
            <person name="Walk T."/>
            <person name="White J."/>
            <person name="Yandava C."/>
            <person name="Haas B."/>
            <person name="Henn M.R."/>
            <person name="Nusbaum C."/>
            <person name="Birren B."/>
        </authorList>
    </citation>
    <scope>NUCLEOTIDE SEQUENCE [LARGE SCALE GENOMIC DNA]</scope>
    <source>
        <strain evidence="2">NA</strain>
    </source>
</reference>